<name>A0ACA9Q809_9GLOM</name>
<protein>
    <submittedName>
        <fullName evidence="1">3319_t:CDS:1</fullName>
    </submittedName>
</protein>
<gene>
    <name evidence="1" type="ORF">SPELUC_LOCUS13725</name>
</gene>
<evidence type="ECO:0000313" key="1">
    <source>
        <dbReference type="EMBL" id="CAG8740033.1"/>
    </source>
</evidence>
<keyword evidence="2" id="KW-1185">Reference proteome</keyword>
<organism evidence="1 2">
    <name type="scientific">Cetraspora pellucida</name>
    <dbReference type="NCBI Taxonomy" id="1433469"/>
    <lineage>
        <taxon>Eukaryota</taxon>
        <taxon>Fungi</taxon>
        <taxon>Fungi incertae sedis</taxon>
        <taxon>Mucoromycota</taxon>
        <taxon>Glomeromycotina</taxon>
        <taxon>Glomeromycetes</taxon>
        <taxon>Diversisporales</taxon>
        <taxon>Gigasporaceae</taxon>
        <taxon>Cetraspora</taxon>
    </lineage>
</organism>
<dbReference type="Proteomes" id="UP000789366">
    <property type="component" value="Unassembled WGS sequence"/>
</dbReference>
<feature type="non-terminal residue" evidence="1">
    <location>
        <position position="1"/>
    </location>
</feature>
<proteinExistence type="predicted"/>
<reference evidence="1" key="1">
    <citation type="submission" date="2021-06" db="EMBL/GenBank/DDBJ databases">
        <authorList>
            <person name="Kallberg Y."/>
            <person name="Tangrot J."/>
            <person name="Rosling A."/>
        </authorList>
    </citation>
    <scope>NUCLEOTIDE SEQUENCE</scope>
    <source>
        <strain evidence="1">28 12/20/2015</strain>
    </source>
</reference>
<comment type="caution">
    <text evidence="1">The sequence shown here is derived from an EMBL/GenBank/DDBJ whole genome shotgun (WGS) entry which is preliminary data.</text>
</comment>
<dbReference type="EMBL" id="CAJVPW010037483">
    <property type="protein sequence ID" value="CAG8740033.1"/>
    <property type="molecule type" value="Genomic_DNA"/>
</dbReference>
<sequence length="213" mass="24348">AIGTTDIPDLDLNIQYNKIILKFDQEQSSSETKIEELSRTVETWKSKAESFESQLSIISTKHDELQNEHNKVVEEMISVNRQHNEAVDKALNRAACYYQDMAKRTAVEHENDIRKRDCKIREAEAKEIALTEEIKSIKSKLIQTELNEKSLLRQLRLRKGCSVCNVSTTGNTTKEFHITDNAIKAESNDELKSGPSNDWLSPNAQTRSKKRKA</sequence>
<accession>A0ACA9Q809</accession>
<feature type="non-terminal residue" evidence="1">
    <location>
        <position position="213"/>
    </location>
</feature>
<evidence type="ECO:0000313" key="2">
    <source>
        <dbReference type="Proteomes" id="UP000789366"/>
    </source>
</evidence>